<dbReference type="EMBL" id="BQNB010008819">
    <property type="protein sequence ID" value="GJS54713.1"/>
    <property type="molecule type" value="Genomic_DNA"/>
</dbReference>
<organism evidence="1 2">
    <name type="scientific">Tanacetum coccineum</name>
    <dbReference type="NCBI Taxonomy" id="301880"/>
    <lineage>
        <taxon>Eukaryota</taxon>
        <taxon>Viridiplantae</taxon>
        <taxon>Streptophyta</taxon>
        <taxon>Embryophyta</taxon>
        <taxon>Tracheophyta</taxon>
        <taxon>Spermatophyta</taxon>
        <taxon>Magnoliopsida</taxon>
        <taxon>eudicotyledons</taxon>
        <taxon>Gunneridae</taxon>
        <taxon>Pentapetalae</taxon>
        <taxon>asterids</taxon>
        <taxon>campanulids</taxon>
        <taxon>Asterales</taxon>
        <taxon>Asteraceae</taxon>
        <taxon>Asteroideae</taxon>
        <taxon>Anthemideae</taxon>
        <taxon>Anthemidinae</taxon>
        <taxon>Tanacetum</taxon>
    </lineage>
</organism>
<keyword evidence="2" id="KW-1185">Reference proteome</keyword>
<reference evidence="1" key="1">
    <citation type="journal article" date="2022" name="Int. J. Mol. Sci.">
        <title>Draft Genome of Tanacetum Coccineum: Genomic Comparison of Closely Related Tanacetum-Family Plants.</title>
        <authorList>
            <person name="Yamashiro T."/>
            <person name="Shiraishi A."/>
            <person name="Nakayama K."/>
            <person name="Satake H."/>
        </authorList>
    </citation>
    <scope>NUCLEOTIDE SEQUENCE</scope>
</reference>
<protein>
    <submittedName>
        <fullName evidence="1">Uncharacterized protein</fullName>
    </submittedName>
</protein>
<gene>
    <name evidence="1" type="ORF">Tco_0628075</name>
</gene>
<name>A0ABQ4WPE7_9ASTR</name>
<comment type="caution">
    <text evidence="1">The sequence shown here is derived from an EMBL/GenBank/DDBJ whole genome shotgun (WGS) entry which is preliminary data.</text>
</comment>
<dbReference type="Proteomes" id="UP001151760">
    <property type="component" value="Unassembled WGS sequence"/>
</dbReference>
<proteinExistence type="predicted"/>
<evidence type="ECO:0000313" key="2">
    <source>
        <dbReference type="Proteomes" id="UP001151760"/>
    </source>
</evidence>
<sequence length="310" mass="36008">MKVHGLTSKKSRKSNDILLQSLRAKFQWVINQAKKLGLPPPSALATFEMTAEDKKRKRTKILEEVFVKENIMVDGMHRNLVPPLGIEDRQGLVIRELESGIFFYNGNWVLRGTLEAEEMFRKLELTIEARDDVVQARDIVMKGLSECKASESNFRRIQVKNIVKEVEDYLKTYSSAGMDISWQDSHWNREERVLKLLRGWNPTREKQPVPKVDMDPTDAEIEKRNRARELRALALEFPNAFLKRKRLEEEYHTIKDDTPLVNVYTTREVTVPGMQIQNDLIIVATVALTYKPTKSYYPDMLPSMKTQFPV</sequence>
<evidence type="ECO:0000313" key="1">
    <source>
        <dbReference type="EMBL" id="GJS54713.1"/>
    </source>
</evidence>
<accession>A0ABQ4WPE7</accession>
<reference evidence="1" key="2">
    <citation type="submission" date="2022-01" db="EMBL/GenBank/DDBJ databases">
        <authorList>
            <person name="Yamashiro T."/>
            <person name="Shiraishi A."/>
            <person name="Satake H."/>
            <person name="Nakayama K."/>
        </authorList>
    </citation>
    <scope>NUCLEOTIDE SEQUENCE</scope>
</reference>